<evidence type="ECO:0000259" key="3">
    <source>
        <dbReference type="PROSITE" id="PS50075"/>
    </source>
</evidence>
<evidence type="ECO:0000313" key="5">
    <source>
        <dbReference type="Proteomes" id="UP001500655"/>
    </source>
</evidence>
<dbReference type="Pfam" id="PF00550">
    <property type="entry name" value="PP-binding"/>
    <property type="match status" value="1"/>
</dbReference>
<dbReference type="InterPro" id="IPR006162">
    <property type="entry name" value="Ppantetheine_attach_site"/>
</dbReference>
<dbReference type="InterPro" id="IPR009081">
    <property type="entry name" value="PP-bd_ACP"/>
</dbReference>
<dbReference type="PROSITE" id="PS00012">
    <property type="entry name" value="PHOSPHOPANTETHEINE"/>
    <property type="match status" value="1"/>
</dbReference>
<evidence type="ECO:0000256" key="2">
    <source>
        <dbReference type="ARBA" id="ARBA00022553"/>
    </source>
</evidence>
<proteinExistence type="predicted"/>
<sequence>MTEQEIRSVVREIVLELAPEGAAEAPEDAGLVEDLGFHSLALLELAFTLEDRFDLDPIEQERAQAIRTVGDIADLVIEELKAKPPAG</sequence>
<evidence type="ECO:0000256" key="1">
    <source>
        <dbReference type="ARBA" id="ARBA00022450"/>
    </source>
</evidence>
<gene>
    <name evidence="4" type="ORF">GCM10009681_42880</name>
</gene>
<organism evidence="4 5">
    <name type="scientific">Luedemannella helvata</name>
    <dbReference type="NCBI Taxonomy" id="349315"/>
    <lineage>
        <taxon>Bacteria</taxon>
        <taxon>Bacillati</taxon>
        <taxon>Actinomycetota</taxon>
        <taxon>Actinomycetes</taxon>
        <taxon>Micromonosporales</taxon>
        <taxon>Micromonosporaceae</taxon>
        <taxon>Luedemannella</taxon>
    </lineage>
</organism>
<dbReference type="SUPFAM" id="SSF47336">
    <property type="entry name" value="ACP-like"/>
    <property type="match status" value="1"/>
</dbReference>
<dbReference type="PROSITE" id="PS50075">
    <property type="entry name" value="CARRIER"/>
    <property type="match status" value="1"/>
</dbReference>
<dbReference type="RefSeq" id="WP_344084899.1">
    <property type="nucleotide sequence ID" value="NZ_BAAALS010000023.1"/>
</dbReference>
<name>A0ABN2KVK0_9ACTN</name>
<comment type="caution">
    <text evidence="4">The sequence shown here is derived from an EMBL/GenBank/DDBJ whole genome shotgun (WGS) entry which is preliminary data.</text>
</comment>
<accession>A0ABN2KVK0</accession>
<protein>
    <recommendedName>
        <fullName evidence="3">Carrier domain-containing protein</fullName>
    </recommendedName>
</protein>
<dbReference type="Proteomes" id="UP001500655">
    <property type="component" value="Unassembled WGS sequence"/>
</dbReference>
<feature type="domain" description="Carrier" evidence="3">
    <location>
        <begin position="1"/>
        <end position="80"/>
    </location>
</feature>
<dbReference type="Gene3D" id="1.10.1200.10">
    <property type="entry name" value="ACP-like"/>
    <property type="match status" value="1"/>
</dbReference>
<reference evidence="4 5" key="1">
    <citation type="journal article" date="2019" name="Int. J. Syst. Evol. Microbiol.">
        <title>The Global Catalogue of Microorganisms (GCM) 10K type strain sequencing project: providing services to taxonomists for standard genome sequencing and annotation.</title>
        <authorList>
            <consortium name="The Broad Institute Genomics Platform"/>
            <consortium name="The Broad Institute Genome Sequencing Center for Infectious Disease"/>
            <person name="Wu L."/>
            <person name="Ma J."/>
        </authorList>
    </citation>
    <scope>NUCLEOTIDE SEQUENCE [LARGE SCALE GENOMIC DNA]</scope>
    <source>
        <strain evidence="4 5">JCM 13249</strain>
    </source>
</reference>
<keyword evidence="5" id="KW-1185">Reference proteome</keyword>
<keyword evidence="2" id="KW-0597">Phosphoprotein</keyword>
<evidence type="ECO:0000313" key="4">
    <source>
        <dbReference type="EMBL" id="GAA1767215.1"/>
    </source>
</evidence>
<keyword evidence="1" id="KW-0596">Phosphopantetheine</keyword>
<dbReference type="InterPro" id="IPR036736">
    <property type="entry name" value="ACP-like_sf"/>
</dbReference>
<dbReference type="EMBL" id="BAAALS010000023">
    <property type="protein sequence ID" value="GAA1767215.1"/>
    <property type="molecule type" value="Genomic_DNA"/>
</dbReference>